<evidence type="ECO:0000256" key="2">
    <source>
        <dbReference type="ARBA" id="ARBA00022691"/>
    </source>
</evidence>
<keyword evidence="3" id="KW-0479">Metal-binding</keyword>
<organism evidence="7 8">
    <name type="scientific">Acetivibrio clariflavus (strain DSM 19732 / NBRC 101661 / EBR45)</name>
    <name type="common">Clostridium clariflavum</name>
    <dbReference type="NCBI Taxonomy" id="720554"/>
    <lineage>
        <taxon>Bacteria</taxon>
        <taxon>Bacillati</taxon>
        <taxon>Bacillota</taxon>
        <taxon>Clostridia</taxon>
        <taxon>Eubacteriales</taxon>
        <taxon>Oscillospiraceae</taxon>
        <taxon>Acetivibrio</taxon>
    </lineage>
</organism>
<reference evidence="8" key="1">
    <citation type="submission" date="2011-12" db="EMBL/GenBank/DDBJ databases">
        <title>Complete sequence of Clostridium clariflavum DSM 19732.</title>
        <authorList>
            <consortium name="US DOE Joint Genome Institute"/>
            <person name="Lucas S."/>
            <person name="Han J."/>
            <person name="Lapidus A."/>
            <person name="Cheng J.-F."/>
            <person name="Goodwin L."/>
            <person name="Pitluck S."/>
            <person name="Peters L."/>
            <person name="Teshima H."/>
            <person name="Detter J.C."/>
            <person name="Han C."/>
            <person name="Tapia R."/>
            <person name="Land M."/>
            <person name="Hauser L."/>
            <person name="Kyrpides N."/>
            <person name="Ivanova N."/>
            <person name="Pagani I."/>
            <person name="Kitzmiller T."/>
            <person name="Lynd L."/>
            <person name="Izquierdo J."/>
            <person name="Woyke T."/>
        </authorList>
    </citation>
    <scope>NUCLEOTIDE SEQUENCE [LARGE SCALE GENOMIC DNA]</scope>
    <source>
        <strain evidence="8">DSM 19732 / NBRC 101661 / EBR45</strain>
    </source>
</reference>
<dbReference type="SMART" id="SM00729">
    <property type="entry name" value="Elp3"/>
    <property type="match status" value="1"/>
</dbReference>
<dbReference type="SFLD" id="SFLDG01065">
    <property type="entry name" value="anaerobic_coproporphyrinogen-I"/>
    <property type="match status" value="1"/>
</dbReference>
<dbReference type="InterPro" id="IPR058240">
    <property type="entry name" value="rSAM_sf"/>
</dbReference>
<evidence type="ECO:0000256" key="1">
    <source>
        <dbReference type="ARBA" id="ARBA00017228"/>
    </source>
</evidence>
<dbReference type="InterPro" id="IPR007197">
    <property type="entry name" value="rSAM"/>
</dbReference>
<accession>G8LZP3</accession>
<dbReference type="Proteomes" id="UP000005435">
    <property type="component" value="Chromosome"/>
</dbReference>
<dbReference type="HOGENOM" id="CLU_027579_7_1_9"/>
<dbReference type="CDD" id="cd01335">
    <property type="entry name" value="Radical_SAM"/>
    <property type="match status" value="1"/>
</dbReference>
<keyword evidence="4" id="KW-0408">Iron</keyword>
<dbReference type="Pfam" id="PF04055">
    <property type="entry name" value="Radical_SAM"/>
    <property type="match status" value="1"/>
</dbReference>
<dbReference type="PROSITE" id="PS51918">
    <property type="entry name" value="RADICAL_SAM"/>
    <property type="match status" value="1"/>
</dbReference>
<dbReference type="RefSeq" id="WP_014254559.1">
    <property type="nucleotide sequence ID" value="NC_016627.1"/>
</dbReference>
<dbReference type="GO" id="GO:0003824">
    <property type="term" value="F:catalytic activity"/>
    <property type="evidence" value="ECO:0007669"/>
    <property type="project" value="InterPro"/>
</dbReference>
<evidence type="ECO:0000259" key="6">
    <source>
        <dbReference type="PROSITE" id="PS51918"/>
    </source>
</evidence>
<reference evidence="7 8" key="2">
    <citation type="journal article" date="2012" name="Stand. Genomic Sci.">
        <title>Complete Genome Sequence of Clostridium clariflavum DSM 19732.</title>
        <authorList>
            <person name="Izquierdo J.A."/>
            <person name="Goodwin L."/>
            <person name="Davenport K.W."/>
            <person name="Teshima H."/>
            <person name="Bruce D."/>
            <person name="Detter C."/>
            <person name="Tapia R."/>
            <person name="Han S."/>
            <person name="Land M."/>
            <person name="Hauser L."/>
            <person name="Jeffries C.D."/>
            <person name="Han J."/>
            <person name="Pitluck S."/>
            <person name="Nolan M."/>
            <person name="Chen A."/>
            <person name="Huntemann M."/>
            <person name="Mavromatis K."/>
            <person name="Mikhailova N."/>
            <person name="Liolios K."/>
            <person name="Woyke T."/>
            <person name="Lynd L.R."/>
        </authorList>
    </citation>
    <scope>NUCLEOTIDE SEQUENCE [LARGE SCALE GENOMIC DNA]</scope>
    <source>
        <strain evidence="8">DSM 19732 / NBRC 101661 / EBR45</strain>
    </source>
</reference>
<dbReference type="SFLD" id="SFLDS00029">
    <property type="entry name" value="Radical_SAM"/>
    <property type="match status" value="1"/>
</dbReference>
<dbReference type="InterPro" id="IPR006638">
    <property type="entry name" value="Elp3/MiaA/NifB-like_rSAM"/>
</dbReference>
<evidence type="ECO:0000313" key="8">
    <source>
        <dbReference type="Proteomes" id="UP000005435"/>
    </source>
</evidence>
<evidence type="ECO:0000256" key="5">
    <source>
        <dbReference type="ARBA" id="ARBA00023014"/>
    </source>
</evidence>
<dbReference type="AlphaFoldDB" id="G8LZP3"/>
<dbReference type="PANTHER" id="PTHR13932">
    <property type="entry name" value="COPROPORPHYRINIGEN III OXIDASE"/>
    <property type="match status" value="1"/>
</dbReference>
<dbReference type="OrthoDB" id="9808022at2"/>
<keyword evidence="2" id="KW-0949">S-adenosyl-L-methionine</keyword>
<dbReference type="STRING" id="720554.Clocl_1287"/>
<dbReference type="GO" id="GO:0005737">
    <property type="term" value="C:cytoplasm"/>
    <property type="evidence" value="ECO:0007669"/>
    <property type="project" value="TreeGrafter"/>
</dbReference>
<dbReference type="InterPro" id="IPR034505">
    <property type="entry name" value="Coproporphyrinogen-III_oxidase"/>
</dbReference>
<proteinExistence type="predicted"/>
<dbReference type="GO" id="GO:0046872">
    <property type="term" value="F:metal ion binding"/>
    <property type="evidence" value="ECO:0007669"/>
    <property type="project" value="UniProtKB-KW"/>
</dbReference>
<dbReference type="NCBIfam" id="NF006067">
    <property type="entry name" value="PRK08208.1"/>
    <property type="match status" value="1"/>
</dbReference>
<name>G8LZP3_ACECE</name>
<dbReference type="GO" id="GO:0051539">
    <property type="term" value="F:4 iron, 4 sulfur cluster binding"/>
    <property type="evidence" value="ECO:0007669"/>
    <property type="project" value="TreeGrafter"/>
</dbReference>
<dbReference type="GO" id="GO:0006779">
    <property type="term" value="P:porphyrin-containing compound biosynthetic process"/>
    <property type="evidence" value="ECO:0007669"/>
    <property type="project" value="TreeGrafter"/>
</dbReference>
<protein>
    <recommendedName>
        <fullName evidence="1">Heme chaperone HemW</fullName>
    </recommendedName>
</protein>
<feature type="domain" description="Radical SAM core" evidence="6">
    <location>
        <begin position="34"/>
        <end position="265"/>
    </location>
</feature>
<dbReference type="KEGG" id="ccl:Clocl_1287"/>
<keyword evidence="5" id="KW-0411">Iron-sulfur</keyword>
<dbReference type="InterPro" id="IPR013785">
    <property type="entry name" value="Aldolase_TIM"/>
</dbReference>
<evidence type="ECO:0000256" key="3">
    <source>
        <dbReference type="ARBA" id="ARBA00022723"/>
    </source>
</evidence>
<keyword evidence="8" id="KW-1185">Reference proteome</keyword>
<dbReference type="Gene3D" id="3.20.20.70">
    <property type="entry name" value="Aldolase class I"/>
    <property type="match status" value="1"/>
</dbReference>
<evidence type="ECO:0000256" key="4">
    <source>
        <dbReference type="ARBA" id="ARBA00023004"/>
    </source>
</evidence>
<dbReference type="EMBL" id="CP003065">
    <property type="protein sequence ID" value="AEV67944.1"/>
    <property type="molecule type" value="Genomic_DNA"/>
</dbReference>
<sequence length="428" mass="50369">MAIHNAYRQYMYSYPHKTAYQYIENLDLSEYSSELAKNPIVLYFHIPFCENKCGYCNLFSIPWESDEKIDSYIEAVKRHAENYREVLDFEGVQFKSLIFGGGTPLILSINQLEKLFDIAEGYFGIDLRKVSISIETSPNQTTIEKLMFLKSRNVNRVSIGVQSFVQKELDKLKRFHNTDKVEKALKDLKYVGFDTLNIDLIYGIESQSFESLRYSLERAASYEPDEIFVYPLYKRPNTGIFTDFDINTELQYRMYFMICEFLKDKGYFQTSMRRFVKDKPSKEESCGFENMIALGCGGRSYIGNLHFCERYTSKQSKCMELIDKYIKRKEFFSRLSFYKLNSDELKRRFIIKNLFYYGGVPLAEYKRLFGTNLYEDFPIFQKFSSEEWIIEAKGRIKLTPLGLSLSDYIGPMLISDAVLEKMERFCDD</sequence>
<gene>
    <name evidence="7" type="ordered locus">Clocl_1287</name>
</gene>
<dbReference type="eggNOG" id="COG0635">
    <property type="taxonomic scope" value="Bacteria"/>
</dbReference>
<dbReference type="SUPFAM" id="SSF102114">
    <property type="entry name" value="Radical SAM enzymes"/>
    <property type="match status" value="1"/>
</dbReference>
<dbReference type="PANTHER" id="PTHR13932:SF5">
    <property type="entry name" value="RADICAL S-ADENOSYL METHIONINE DOMAIN-CONTAINING PROTEIN 1, MITOCHONDRIAL"/>
    <property type="match status" value="1"/>
</dbReference>
<evidence type="ECO:0000313" key="7">
    <source>
        <dbReference type="EMBL" id="AEV67944.1"/>
    </source>
</evidence>